<accession>A0A9W6YLF2</accession>
<protein>
    <submittedName>
        <fullName evidence="1">Unnamed protein product</fullName>
    </submittedName>
</protein>
<reference evidence="1" key="1">
    <citation type="submission" date="2023-04" db="EMBL/GenBank/DDBJ databases">
        <title>Phytophthora lilii NBRC 32176.</title>
        <authorList>
            <person name="Ichikawa N."/>
            <person name="Sato H."/>
            <person name="Tonouchi N."/>
        </authorList>
    </citation>
    <scope>NUCLEOTIDE SEQUENCE</scope>
    <source>
        <strain evidence="1">NBRC 32176</strain>
    </source>
</reference>
<organism evidence="1 2">
    <name type="scientific">Phytophthora lilii</name>
    <dbReference type="NCBI Taxonomy" id="2077276"/>
    <lineage>
        <taxon>Eukaryota</taxon>
        <taxon>Sar</taxon>
        <taxon>Stramenopiles</taxon>
        <taxon>Oomycota</taxon>
        <taxon>Peronosporomycetes</taxon>
        <taxon>Peronosporales</taxon>
        <taxon>Peronosporaceae</taxon>
        <taxon>Phytophthora</taxon>
    </lineage>
</organism>
<dbReference type="EMBL" id="BSXW01012576">
    <property type="protein sequence ID" value="GMF66237.1"/>
    <property type="molecule type" value="Genomic_DNA"/>
</dbReference>
<name>A0A9W6YLF2_9STRA</name>
<dbReference type="AlphaFoldDB" id="A0A9W6YLF2"/>
<comment type="caution">
    <text evidence="1">The sequence shown here is derived from an EMBL/GenBank/DDBJ whole genome shotgun (WGS) entry which is preliminary data.</text>
</comment>
<proteinExistence type="predicted"/>
<keyword evidence="2" id="KW-1185">Reference proteome</keyword>
<gene>
    <name evidence="1" type="ORF">Plil01_001873800</name>
</gene>
<dbReference type="Proteomes" id="UP001165083">
    <property type="component" value="Unassembled WGS sequence"/>
</dbReference>
<evidence type="ECO:0000313" key="1">
    <source>
        <dbReference type="EMBL" id="GMF66237.1"/>
    </source>
</evidence>
<sequence>MYKEFKIDFSHSQATKVMHGKPVRLSHSQLNKGHAHYFHPENYKKLVKAYESGKGTTLHMSHGEVLRTHQSGLSGSGFWSSLWSGIKSGAKNVGKFLKDNWKPLTSTVLDGVASSFPDAAPLRGLVKSVSGVGMASPMPLTRRRIKGGSFRLGDICYVGSTFNLLKHRMNGHRSNFKRWDDKKTTSEIAIYPYLKKIGPYEFKIMLIKQYEVADRSQLLAYETLWLNKFKRTCVNKVSPFGLLKMQRQQKNSKKYWEANKEDLNKKKSNTTSFIRIGSSKKLRVTVVEIIVTASNIVEEMSPQVNTPVIAEVVDTPTPSVIQPVEASNVEVSKVPKLDESNVAPVVTESAVYGEEYNSDMKELNNSIDEYDSDDEDDFIPIKPVRVVETISVIKSVASNDSWMYETSDDDSSSDVETVAWDEHHQQILDDPSFEEFECARHANEAAQGEAVDVESPDAPKAPSKVNLLQNWMDNKEYDIRLFDLCTNFKVEWFQDLNNLWNLAGYFNRIPNGDHALLSKTYLCIIKSKTGKLFNSKQSTKVFHQWADPEYKFHPKYNETKLKQIANGHDPEGYREWKAKYEPTLPPKEKTKINPNDVEFTDNCLLRIEKIARLNLVEKYFLLEGINAVDTILEEDWLDEYVGITNCPILGYKRTWQEYIRYVQAIRFSSKKKAAALLAMTIDRYIILMGNSFLYRCGLDSDYSNDVLTQAPKNPLDEITVTYWCEDKDEYKSIKALKVYEQWKSLFHTYEEYANQWGHVPSTKFSTCVPFKGNVVESVEYEMIQPFLTFVKEIIANNDDELYEWLIKWIAHIYKAPFVIF</sequence>
<evidence type="ECO:0000313" key="2">
    <source>
        <dbReference type="Proteomes" id="UP001165083"/>
    </source>
</evidence>